<dbReference type="Proteomes" id="UP000440367">
    <property type="component" value="Unassembled WGS sequence"/>
</dbReference>
<dbReference type="SUPFAM" id="SSF56672">
    <property type="entry name" value="DNA/RNA polymerases"/>
    <property type="match status" value="1"/>
</dbReference>
<dbReference type="Proteomes" id="UP000460718">
    <property type="component" value="Unassembled WGS sequence"/>
</dbReference>
<gene>
    <name evidence="9" type="ORF">PF001_g9597</name>
    <name evidence="8" type="ORF">PF002_g9126</name>
    <name evidence="7" type="ORF">PF005_g10265</name>
    <name evidence="6" type="ORF">PF006_g7176</name>
    <name evidence="4" type="ORF">PF007_g8580</name>
    <name evidence="2" type="ORF">PF009_g8779</name>
    <name evidence="5" type="ORF">PF010_g6025</name>
    <name evidence="3" type="ORF">PF011_g9135</name>
</gene>
<dbReference type="AlphaFoldDB" id="A0A6A3SL32"/>
<evidence type="ECO:0000313" key="14">
    <source>
        <dbReference type="Proteomes" id="UP000440732"/>
    </source>
</evidence>
<evidence type="ECO:0000313" key="15">
    <source>
        <dbReference type="Proteomes" id="UP000441208"/>
    </source>
</evidence>
<feature type="region of interest" description="Disordered" evidence="1">
    <location>
        <begin position="67"/>
        <end position="88"/>
    </location>
</feature>
<evidence type="ECO:0000313" key="9">
    <source>
        <dbReference type="EMBL" id="KAE9311702.1"/>
    </source>
</evidence>
<reference evidence="10 11" key="1">
    <citation type="submission" date="2018-08" db="EMBL/GenBank/DDBJ databases">
        <title>Genomic investigation of the strawberry pathogen Phytophthora fragariae indicates pathogenicity is determined by transcriptional variation in three key races.</title>
        <authorList>
            <person name="Adams T.M."/>
            <person name="Armitage A.D."/>
            <person name="Sobczyk M.K."/>
            <person name="Bates H.J."/>
            <person name="Dunwell J.M."/>
            <person name="Nellist C.F."/>
            <person name="Harrison R.J."/>
        </authorList>
    </citation>
    <scope>NUCLEOTIDE SEQUENCE [LARGE SCALE GENOMIC DNA]</scope>
    <source>
        <strain evidence="9 12">A4</strain>
        <strain evidence="8 13">BC-1</strain>
        <strain evidence="7 11">NOV-27</strain>
        <strain evidence="6 14">NOV-5</strain>
        <strain evidence="4 15">NOV-71</strain>
        <strain evidence="2 10">NOV-9</strain>
        <strain evidence="5 17">ONT-3</strain>
        <strain evidence="3 16">SCRP245</strain>
    </source>
</reference>
<dbReference type="EMBL" id="QXFZ01000364">
    <property type="protein sequence ID" value="KAE9119338.1"/>
    <property type="molecule type" value="Genomic_DNA"/>
</dbReference>
<protein>
    <recommendedName>
        <fullName evidence="18">Reverse transcriptase domain-containing protein</fullName>
    </recommendedName>
</protein>
<dbReference type="Gene3D" id="3.10.10.10">
    <property type="entry name" value="HIV Type 1 Reverse Transcriptase, subunit A, domain 1"/>
    <property type="match status" value="1"/>
</dbReference>
<evidence type="ECO:0000313" key="2">
    <source>
        <dbReference type="EMBL" id="KAE8941428.1"/>
    </source>
</evidence>
<evidence type="ECO:0000313" key="4">
    <source>
        <dbReference type="EMBL" id="KAE9119338.1"/>
    </source>
</evidence>
<dbReference type="Proteomes" id="UP000441208">
    <property type="component" value="Unassembled WGS sequence"/>
</dbReference>
<dbReference type="EMBL" id="QXGB01000484">
    <property type="protein sequence ID" value="KAE9213258.1"/>
    <property type="molecule type" value="Genomic_DNA"/>
</dbReference>
<dbReference type="CDD" id="cd01647">
    <property type="entry name" value="RT_LTR"/>
    <property type="match status" value="1"/>
</dbReference>
<evidence type="ECO:0000313" key="5">
    <source>
        <dbReference type="EMBL" id="KAE9124354.1"/>
    </source>
</evidence>
<dbReference type="EMBL" id="QXGE01000465">
    <property type="protein sequence ID" value="KAE9311702.1"/>
    <property type="molecule type" value="Genomic_DNA"/>
</dbReference>
<dbReference type="InterPro" id="IPR053134">
    <property type="entry name" value="RNA-dir_DNA_polymerase"/>
</dbReference>
<evidence type="ECO:0000313" key="10">
    <source>
        <dbReference type="Proteomes" id="UP000429523"/>
    </source>
</evidence>
<evidence type="ECO:0000313" key="3">
    <source>
        <dbReference type="EMBL" id="KAE9011956.1"/>
    </source>
</evidence>
<dbReference type="InterPro" id="IPR043502">
    <property type="entry name" value="DNA/RNA_pol_sf"/>
</dbReference>
<evidence type="ECO:0000256" key="1">
    <source>
        <dbReference type="SAM" id="MobiDB-lite"/>
    </source>
</evidence>
<evidence type="ECO:0008006" key="18">
    <source>
        <dbReference type="Google" id="ProtNLM"/>
    </source>
</evidence>
<dbReference type="Proteomes" id="UP000488956">
    <property type="component" value="Unassembled WGS sequence"/>
</dbReference>
<keyword evidence="11" id="KW-1185">Reference proteome</keyword>
<evidence type="ECO:0000313" key="6">
    <source>
        <dbReference type="EMBL" id="KAE9148225.1"/>
    </source>
</evidence>
<dbReference type="EMBL" id="QXFW01000446">
    <property type="protein sequence ID" value="KAE9011956.1"/>
    <property type="molecule type" value="Genomic_DNA"/>
</dbReference>
<evidence type="ECO:0000313" key="12">
    <source>
        <dbReference type="Proteomes" id="UP000437068"/>
    </source>
</evidence>
<dbReference type="Proteomes" id="UP000440732">
    <property type="component" value="Unassembled WGS sequence"/>
</dbReference>
<evidence type="ECO:0000313" key="8">
    <source>
        <dbReference type="EMBL" id="KAE9241710.1"/>
    </source>
</evidence>
<dbReference type="EMBL" id="QXFX01000236">
    <property type="protein sequence ID" value="KAE9124354.1"/>
    <property type="molecule type" value="Genomic_DNA"/>
</dbReference>
<evidence type="ECO:0000313" key="17">
    <source>
        <dbReference type="Proteomes" id="UP000488956"/>
    </source>
</evidence>
<evidence type="ECO:0000313" key="7">
    <source>
        <dbReference type="EMBL" id="KAE9213258.1"/>
    </source>
</evidence>
<dbReference type="EMBL" id="QXGF01000361">
    <property type="protein sequence ID" value="KAE8941428.1"/>
    <property type="molecule type" value="Genomic_DNA"/>
</dbReference>
<dbReference type="PANTHER" id="PTHR24559:SF444">
    <property type="entry name" value="REVERSE TRANSCRIPTASE DOMAIN-CONTAINING PROTEIN"/>
    <property type="match status" value="1"/>
</dbReference>
<dbReference type="Proteomes" id="UP000437068">
    <property type="component" value="Unassembled WGS sequence"/>
</dbReference>
<name>A0A6A3SL32_9STRA</name>
<comment type="caution">
    <text evidence="4">The sequence shown here is derived from an EMBL/GenBank/DDBJ whole genome shotgun (WGS) entry which is preliminary data.</text>
</comment>
<organism evidence="4 15">
    <name type="scientific">Phytophthora fragariae</name>
    <dbReference type="NCBI Taxonomy" id="53985"/>
    <lineage>
        <taxon>Eukaryota</taxon>
        <taxon>Sar</taxon>
        <taxon>Stramenopiles</taxon>
        <taxon>Oomycota</taxon>
        <taxon>Peronosporomycetes</taxon>
        <taxon>Peronosporales</taxon>
        <taxon>Peronosporaceae</taxon>
        <taxon>Phytophthora</taxon>
    </lineage>
</organism>
<evidence type="ECO:0000313" key="13">
    <source>
        <dbReference type="Proteomes" id="UP000440367"/>
    </source>
</evidence>
<dbReference type="EMBL" id="QXGA01000302">
    <property type="protein sequence ID" value="KAE9148225.1"/>
    <property type="molecule type" value="Genomic_DNA"/>
</dbReference>
<dbReference type="Proteomes" id="UP000433483">
    <property type="component" value="Unassembled WGS sequence"/>
</dbReference>
<evidence type="ECO:0000313" key="16">
    <source>
        <dbReference type="Proteomes" id="UP000460718"/>
    </source>
</evidence>
<evidence type="ECO:0000313" key="11">
    <source>
        <dbReference type="Proteomes" id="UP000433483"/>
    </source>
</evidence>
<feature type="compositionally biased region" description="Polar residues" evidence="1">
    <location>
        <begin position="67"/>
        <end position="82"/>
    </location>
</feature>
<accession>A0A6A3SL32</accession>
<proteinExistence type="predicted"/>
<sequence length="254" mass="27692">MGRAPENATVLIEGLPELEPLLKVARSLCSVQEGQTIVEICNTSYEDLVIRKDTALAAATVVPDSAFSTASPVGTSSAVSTHSDPRESQAHLDLNDVIGATVVNKDPPNNPMPGLDEAYQAELEADFTDSKLGGEQQGLLRSLLGDFRDRFVESSLKLGRTDLLEFSIDTGAHPPIKQRPYRVSNAEGDVMEAEIQQYLEVGIVRPSTSPWVSPVLMIRKPDGGVRFCIDYRRLNALTIKDCYPMPPIDDILDV</sequence>
<dbReference type="OrthoDB" id="125956at2759"/>
<dbReference type="Proteomes" id="UP000429523">
    <property type="component" value="Unassembled WGS sequence"/>
</dbReference>
<dbReference type="EMBL" id="QXGD01000369">
    <property type="protein sequence ID" value="KAE9241710.1"/>
    <property type="molecule type" value="Genomic_DNA"/>
</dbReference>
<dbReference type="PANTHER" id="PTHR24559">
    <property type="entry name" value="TRANSPOSON TY3-I GAG-POL POLYPROTEIN"/>
    <property type="match status" value="1"/>
</dbReference>